<feature type="domain" description="ZNFX1" evidence="4">
    <location>
        <begin position="244"/>
        <end position="345"/>
    </location>
</feature>
<dbReference type="InterPro" id="IPR041679">
    <property type="entry name" value="DNA2/NAM7-like_C"/>
</dbReference>
<evidence type="ECO:0000259" key="3">
    <source>
        <dbReference type="Pfam" id="PF13087"/>
    </source>
</evidence>
<dbReference type="CDD" id="cd18808">
    <property type="entry name" value="SF1_C_Upf1"/>
    <property type="match status" value="1"/>
</dbReference>
<dbReference type="PANTHER" id="PTHR10887">
    <property type="entry name" value="DNA2/NAM7 HELICASE FAMILY"/>
    <property type="match status" value="1"/>
</dbReference>
<dbReference type="InterPro" id="IPR057373">
    <property type="entry name" value="ZNFX1"/>
</dbReference>
<feature type="domain" description="DNA2/NAM7 helicase-like C-terminal" evidence="3">
    <location>
        <begin position="896"/>
        <end position="948"/>
    </location>
</feature>
<feature type="domain" description="DNA2/NAM7 helicase helicase" evidence="2">
    <location>
        <begin position="421"/>
        <end position="831"/>
    </location>
</feature>
<accession>A0AAV4PFK0</accession>
<evidence type="ECO:0000313" key="5">
    <source>
        <dbReference type="EMBL" id="GIX95773.1"/>
    </source>
</evidence>
<gene>
    <name evidence="5" type="primary">ZNFX1</name>
    <name evidence="5" type="ORF">CEXT_521271</name>
</gene>
<feature type="region of interest" description="Disordered" evidence="1">
    <location>
        <begin position="35"/>
        <end position="75"/>
    </location>
</feature>
<organism evidence="5 6">
    <name type="scientific">Caerostris extrusa</name>
    <name type="common">Bark spider</name>
    <name type="synonym">Caerostris bankana</name>
    <dbReference type="NCBI Taxonomy" id="172846"/>
    <lineage>
        <taxon>Eukaryota</taxon>
        <taxon>Metazoa</taxon>
        <taxon>Ecdysozoa</taxon>
        <taxon>Arthropoda</taxon>
        <taxon>Chelicerata</taxon>
        <taxon>Arachnida</taxon>
        <taxon>Araneae</taxon>
        <taxon>Araneomorphae</taxon>
        <taxon>Entelegynae</taxon>
        <taxon>Araneoidea</taxon>
        <taxon>Araneidae</taxon>
        <taxon>Caerostris</taxon>
    </lineage>
</organism>
<sequence length="1595" mass="183116">MNGNCDIAFNNLNKKSAKASSACVNDLTSSSAMESNSSIHENCTGQPKHGNKCQESSKQRSNRFNENRHYPKRDSKNGVAKAMSLYLVSNLFKKKDPTEVLLTILSKESGFLLHLEKRGVSHDVMAYILLAIEIALDSKMHSNVAAMISQVTNTDVFFKQISETQKDQEPPDNYRCIPILPTADDIHTSSTFLRPNLVRGQYKDTEHYLDVQYRLLREDYVKPLRDGIASYLNLKKQGKSLNCKEIRVYSNVHIIRQEFVNGGLVHFAHFKENNFSKIKWELSKRFLTGSLLCLSSNDFEAMLFATVARRDPKELCKGLVLLRFEDLTDEVLTLSPLRNFVVIETNAYFEAYRHNLHALRIDCIRYATFVASFRGALFDRHVDEDGEISITYNFSYVISQKATAVRILEDDQWPTYSELSLDPTQYTAIKAAVTKEFAIVQGPPGTGKTYVGLRIAQLLLHNKNKWQTQTNASPMLVVCYTNHALDQFLEGLSFFTQKIVRIGGRGTNEKISQFQLSNLRRKVVEKREIPNYIFKFMRQKRFDLHNLAKDIAEIKRIVEQCYSSILGEDVLKDYMSFEHYDSIKNVDDVGSESFKMQYWLGILGRNTDQCRTIVEEKDEMSADLETKNVTSVKDFREEENEGAVDIEFIEAQRDINSEEFDIIRFDMLSNENKVLHLESDSWKFQGGKKKIKDVADNLNDFKAMSETEVKSIDNVWFLPHSDRWGLYKYWLECYIEKKQRAVFDMQIRLRKEYEEFNEVQTEIDLFVSLRAHVIGMTTTGAAKYRNILQRLDPKIVIVEEAAEILESHVVTSLASNTQHVILIGDHQQLKPSPAVHMLAVKYELDVSLFERMVQNGMQCYRLGIQHRMRPEIAALLVPHIYENLKDHESVREYENIKVVDNYQGEENDIVLISFVRSNEEGEIGFLKVSNRVCVALSRAKKALYCIGNFELLMENSSLWKDIVGVLQKNQAIGPSLQLSCQNHPETINVVANEKDFDIVREGGCSHKCAFILPCKHECSLLCHPYDTKHEKIKCLKPCSRSCDKGHLCKKNCSEVCGFCTELIERKMELCGHVIIVECYLSLCEEIICTEPCEKILSCGHLCQRTCNAPCSTRCLWKVDVVSDICGHMIEVECVNSSNLEYISKLCKKSCGVKLSCGHSCRGTCSTCHQGKLHVTCNQICKRTLICGHKCQVPCCRKCPPCILPCENQCFHGECPKKCGEPCIVCEESCKWECPHKKCTALCGNMCSRDVCNEPCPKLLECQHPCPGFCGELCPKMCIHCDKDKDGIYFGNKDNEVDRFILLEDCGHMIEVIYLTKWLNQTYDEGKKIELKVCPKCKTVIRRNSYFGNVIKSFLSEIEKVKIAYKNLGKNLKLQKSVIELIDSKSDKVKDICEPLKKSLIYNKNRHTVEIIRIENIVQLTEALINATEFFNTFSHEINIKDLQIQILFNNLVKYMNSCKILLIEFIQCEYLTASQDQLEDLKWEIHRLKLADQLLKFLGSHNDVSHPETVNIINCIASHTPFRESNVKTFIEIFRNLALVSGATFINDFDVENQMKLKSMNFSEIPWYQCLNGHVYCITEEMEKRRCFECEEKNM</sequence>
<dbReference type="EMBL" id="BPLR01004561">
    <property type="protein sequence ID" value="GIX95773.1"/>
    <property type="molecule type" value="Genomic_DNA"/>
</dbReference>
<dbReference type="PANTHER" id="PTHR10887:SF341">
    <property type="entry name" value="NFX1-TYPE ZINC FINGER-CONTAINING PROTEIN 1"/>
    <property type="match status" value="1"/>
</dbReference>
<dbReference type="GO" id="GO:0031048">
    <property type="term" value="P:regulatory ncRNA-mediated heterochromatin formation"/>
    <property type="evidence" value="ECO:0007669"/>
    <property type="project" value="TreeGrafter"/>
</dbReference>
<keyword evidence="6" id="KW-1185">Reference proteome</keyword>
<dbReference type="Gene3D" id="3.40.50.300">
    <property type="entry name" value="P-loop containing nucleotide triphosphate hydrolases"/>
    <property type="match status" value="2"/>
</dbReference>
<dbReference type="InterPro" id="IPR041677">
    <property type="entry name" value="DNA2/NAM7_AAA_11"/>
</dbReference>
<comment type="caution">
    <text evidence="5">The sequence shown here is derived from an EMBL/GenBank/DDBJ whole genome shotgun (WGS) entry which is preliminary data.</text>
</comment>
<dbReference type="Proteomes" id="UP001054945">
    <property type="component" value="Unassembled WGS sequence"/>
</dbReference>
<evidence type="ECO:0000256" key="1">
    <source>
        <dbReference type="SAM" id="MobiDB-lite"/>
    </source>
</evidence>
<evidence type="ECO:0000259" key="4">
    <source>
        <dbReference type="Pfam" id="PF25396"/>
    </source>
</evidence>
<dbReference type="InterPro" id="IPR045055">
    <property type="entry name" value="DNA2/NAM7-like"/>
</dbReference>
<protein>
    <submittedName>
        <fullName evidence="5">NFX1-type zinc finger-containing protein 1</fullName>
    </submittedName>
</protein>
<dbReference type="GO" id="GO:0031380">
    <property type="term" value="C:nuclear RNA-directed RNA polymerase complex"/>
    <property type="evidence" value="ECO:0007669"/>
    <property type="project" value="TreeGrafter"/>
</dbReference>
<dbReference type="Pfam" id="PF13086">
    <property type="entry name" value="AAA_11"/>
    <property type="match status" value="1"/>
</dbReference>
<dbReference type="SUPFAM" id="SSF52540">
    <property type="entry name" value="P-loop containing nucleoside triphosphate hydrolases"/>
    <property type="match status" value="1"/>
</dbReference>
<proteinExistence type="predicted"/>
<dbReference type="Pfam" id="PF25396">
    <property type="entry name" value="ZNFX1"/>
    <property type="match status" value="1"/>
</dbReference>
<reference evidence="5 6" key="1">
    <citation type="submission" date="2021-06" db="EMBL/GenBank/DDBJ databases">
        <title>Caerostris extrusa draft genome.</title>
        <authorList>
            <person name="Kono N."/>
            <person name="Arakawa K."/>
        </authorList>
    </citation>
    <scope>NUCLEOTIDE SEQUENCE [LARGE SCALE GENOMIC DNA]</scope>
</reference>
<feature type="compositionally biased region" description="Polar residues" evidence="1">
    <location>
        <begin position="35"/>
        <end position="45"/>
    </location>
</feature>
<dbReference type="Pfam" id="PF13087">
    <property type="entry name" value="AAA_12"/>
    <property type="match status" value="1"/>
</dbReference>
<dbReference type="GO" id="GO:0004386">
    <property type="term" value="F:helicase activity"/>
    <property type="evidence" value="ECO:0007669"/>
    <property type="project" value="InterPro"/>
</dbReference>
<feature type="compositionally biased region" description="Basic and acidic residues" evidence="1">
    <location>
        <begin position="55"/>
        <end position="75"/>
    </location>
</feature>
<dbReference type="InterPro" id="IPR027417">
    <property type="entry name" value="P-loop_NTPase"/>
</dbReference>
<evidence type="ECO:0000259" key="2">
    <source>
        <dbReference type="Pfam" id="PF13086"/>
    </source>
</evidence>
<evidence type="ECO:0000313" key="6">
    <source>
        <dbReference type="Proteomes" id="UP001054945"/>
    </source>
</evidence>
<name>A0AAV4PFK0_CAEEX</name>
<dbReference type="InterPro" id="IPR047187">
    <property type="entry name" value="SF1_C_Upf1"/>
</dbReference>